<name>A0A4R5NNJ1_9LACO</name>
<keyword evidence="11" id="KW-0511">Multifunctional enzyme</keyword>
<dbReference type="GO" id="GO:0008531">
    <property type="term" value="F:riboflavin kinase activity"/>
    <property type="evidence" value="ECO:0007669"/>
    <property type="project" value="UniProtKB-UniRule"/>
</dbReference>
<dbReference type="Gene3D" id="3.40.50.620">
    <property type="entry name" value="HUPs"/>
    <property type="match status" value="1"/>
</dbReference>
<dbReference type="EC" id="2.7.7.2" evidence="14"/>
<dbReference type="RefSeq" id="WP_010619724.1">
    <property type="nucleotide sequence ID" value="NZ_CP042371.1"/>
</dbReference>
<keyword evidence="5 14" id="KW-0808">Transferase</keyword>
<evidence type="ECO:0000313" key="17">
    <source>
        <dbReference type="Proteomes" id="UP000294854"/>
    </source>
</evidence>
<keyword evidence="6 14" id="KW-0548">Nucleotidyltransferase</keyword>
<dbReference type="EC" id="2.7.1.26" evidence="14"/>
<gene>
    <name evidence="16" type="ORF">C5L31_001272</name>
</gene>
<dbReference type="SUPFAM" id="SSF82114">
    <property type="entry name" value="Riboflavin kinase-like"/>
    <property type="match status" value="1"/>
</dbReference>
<keyword evidence="9 14" id="KW-0274">FAD</keyword>
<evidence type="ECO:0000256" key="4">
    <source>
        <dbReference type="ARBA" id="ARBA00022643"/>
    </source>
</evidence>
<evidence type="ECO:0000313" key="16">
    <source>
        <dbReference type="EMBL" id="TDG78037.1"/>
    </source>
</evidence>
<dbReference type="GO" id="GO:0005524">
    <property type="term" value="F:ATP binding"/>
    <property type="evidence" value="ECO:0007669"/>
    <property type="project" value="UniProtKB-UniRule"/>
</dbReference>
<dbReference type="UniPathway" id="UPA00277">
    <property type="reaction ID" value="UER00407"/>
</dbReference>
<evidence type="ECO:0000256" key="9">
    <source>
        <dbReference type="ARBA" id="ARBA00022827"/>
    </source>
</evidence>
<evidence type="ECO:0000256" key="12">
    <source>
        <dbReference type="ARBA" id="ARBA00047880"/>
    </source>
</evidence>
<dbReference type="GO" id="GO:0006747">
    <property type="term" value="P:FAD biosynthetic process"/>
    <property type="evidence" value="ECO:0007669"/>
    <property type="project" value="UniProtKB-UniRule"/>
</dbReference>
<organism evidence="16 17">
    <name type="scientific">Secundilactobacillus malefermentans</name>
    <dbReference type="NCBI Taxonomy" id="176292"/>
    <lineage>
        <taxon>Bacteria</taxon>
        <taxon>Bacillati</taxon>
        <taxon>Bacillota</taxon>
        <taxon>Bacilli</taxon>
        <taxon>Lactobacillales</taxon>
        <taxon>Lactobacillaceae</taxon>
        <taxon>Secundilactobacillus</taxon>
    </lineage>
</organism>
<dbReference type="InterPro" id="IPR004821">
    <property type="entry name" value="Cyt_trans-like"/>
</dbReference>
<comment type="catalytic activity">
    <reaction evidence="13 14">
        <text>FMN + ATP + H(+) = FAD + diphosphate</text>
        <dbReference type="Rhea" id="RHEA:17237"/>
        <dbReference type="ChEBI" id="CHEBI:15378"/>
        <dbReference type="ChEBI" id="CHEBI:30616"/>
        <dbReference type="ChEBI" id="CHEBI:33019"/>
        <dbReference type="ChEBI" id="CHEBI:57692"/>
        <dbReference type="ChEBI" id="CHEBI:58210"/>
        <dbReference type="EC" id="2.7.7.2"/>
    </reaction>
</comment>
<dbReference type="UniPathway" id="UPA00276">
    <property type="reaction ID" value="UER00406"/>
</dbReference>
<dbReference type="SUPFAM" id="SSF52374">
    <property type="entry name" value="Nucleotidylyl transferase"/>
    <property type="match status" value="1"/>
</dbReference>
<dbReference type="Pfam" id="PF01687">
    <property type="entry name" value="Flavokinase"/>
    <property type="match status" value="1"/>
</dbReference>
<evidence type="ECO:0000256" key="10">
    <source>
        <dbReference type="ARBA" id="ARBA00022840"/>
    </source>
</evidence>
<dbReference type="Gene3D" id="2.40.30.30">
    <property type="entry name" value="Riboflavin kinase-like"/>
    <property type="match status" value="1"/>
</dbReference>
<keyword evidence="7 14" id="KW-0547">Nucleotide-binding</keyword>
<dbReference type="STRING" id="1122149.FD44_GL001636"/>
<evidence type="ECO:0000256" key="11">
    <source>
        <dbReference type="ARBA" id="ARBA00023268"/>
    </source>
</evidence>
<sequence>MKVINIHHPLNLNLIDEGPVVLAMGFFDGVHKGHQEVIKAAKKEADKLGVKLAVLTYDHHPEVVYRRLMPEDTKYITPQERRLALLEEFGVNLVYLVNFTGSFSALSPQQFVDQYICALHPTTVVAGFDHTYGAKDSDADMAHLAEYAQNRFKVITVGEREQTGDKVSSSRIRDALDEGDLAKVNLLLGYTFQTKGVVVHGFARGRTIGFPTININHPEDQWLPGIGIYTTRVKVGDKWVNGMASIGRNVTFGEGRPVTVEIYLLDFTGNLYGENVAIEWFTRLRGEVKFSGADALVTQLNADEEKTREFFKN</sequence>
<comment type="similarity">
    <text evidence="14">Belongs to the ribF family.</text>
</comment>
<dbReference type="SMART" id="SM00904">
    <property type="entry name" value="Flavokinase"/>
    <property type="match status" value="1"/>
</dbReference>
<dbReference type="CDD" id="cd02064">
    <property type="entry name" value="FAD_synthetase_N"/>
    <property type="match status" value="1"/>
</dbReference>
<dbReference type="InterPro" id="IPR023468">
    <property type="entry name" value="Riboflavin_kinase"/>
</dbReference>
<evidence type="ECO:0000256" key="1">
    <source>
        <dbReference type="ARBA" id="ARBA00004726"/>
    </source>
</evidence>
<keyword evidence="17" id="KW-1185">Reference proteome</keyword>
<evidence type="ECO:0000256" key="8">
    <source>
        <dbReference type="ARBA" id="ARBA00022777"/>
    </source>
</evidence>
<keyword evidence="4 14" id="KW-0288">FMN</keyword>
<comment type="pathway">
    <text evidence="1 14">Cofactor biosynthesis; FAD biosynthesis; FAD from FMN: step 1/1.</text>
</comment>
<evidence type="ECO:0000259" key="15">
    <source>
        <dbReference type="SMART" id="SM00904"/>
    </source>
</evidence>
<comment type="caution">
    <text evidence="16">The sequence shown here is derived from an EMBL/GenBank/DDBJ whole genome shotgun (WGS) entry which is preliminary data.</text>
</comment>
<evidence type="ECO:0000256" key="2">
    <source>
        <dbReference type="ARBA" id="ARBA00005201"/>
    </source>
</evidence>
<dbReference type="PANTHER" id="PTHR22749">
    <property type="entry name" value="RIBOFLAVIN KINASE/FMN ADENYLYLTRANSFERASE"/>
    <property type="match status" value="1"/>
</dbReference>
<evidence type="ECO:0000256" key="6">
    <source>
        <dbReference type="ARBA" id="ARBA00022695"/>
    </source>
</evidence>
<dbReference type="OrthoDB" id="9803667at2"/>
<comment type="catalytic activity">
    <reaction evidence="12 14">
        <text>riboflavin + ATP = FMN + ADP + H(+)</text>
        <dbReference type="Rhea" id="RHEA:14357"/>
        <dbReference type="ChEBI" id="CHEBI:15378"/>
        <dbReference type="ChEBI" id="CHEBI:30616"/>
        <dbReference type="ChEBI" id="CHEBI:57986"/>
        <dbReference type="ChEBI" id="CHEBI:58210"/>
        <dbReference type="ChEBI" id="CHEBI:456216"/>
        <dbReference type="EC" id="2.7.1.26"/>
    </reaction>
</comment>
<dbReference type="FunFam" id="3.40.50.620:FF:000021">
    <property type="entry name" value="Riboflavin biosynthesis protein"/>
    <property type="match status" value="1"/>
</dbReference>
<comment type="pathway">
    <text evidence="2 14">Cofactor biosynthesis; FMN biosynthesis; FMN from riboflavin (ATP route): step 1/1.</text>
</comment>
<feature type="domain" description="Riboflavin kinase" evidence="15">
    <location>
        <begin position="187"/>
        <end position="312"/>
    </location>
</feature>
<keyword evidence="8 14" id="KW-0418">Kinase</keyword>
<dbReference type="NCBIfam" id="TIGR00083">
    <property type="entry name" value="ribF"/>
    <property type="match status" value="1"/>
</dbReference>
<proteinExistence type="inferred from homology"/>
<dbReference type="PANTHER" id="PTHR22749:SF6">
    <property type="entry name" value="RIBOFLAVIN KINASE"/>
    <property type="match status" value="1"/>
</dbReference>
<accession>A0A4R5NNJ1</accession>
<dbReference type="InterPro" id="IPR015865">
    <property type="entry name" value="Riboflavin_kinase_bac/euk"/>
</dbReference>
<evidence type="ECO:0000256" key="5">
    <source>
        <dbReference type="ARBA" id="ARBA00022679"/>
    </source>
</evidence>
<protein>
    <recommendedName>
        <fullName evidence="14">Riboflavin biosynthesis protein</fullName>
    </recommendedName>
    <domain>
        <recommendedName>
            <fullName evidence="14">Riboflavin kinase</fullName>
            <ecNumber evidence="14">2.7.1.26</ecNumber>
        </recommendedName>
        <alternativeName>
            <fullName evidence="14">Flavokinase</fullName>
        </alternativeName>
    </domain>
    <domain>
        <recommendedName>
            <fullName evidence="14">FMN adenylyltransferase</fullName>
            <ecNumber evidence="14">2.7.7.2</ecNumber>
        </recommendedName>
        <alternativeName>
            <fullName evidence="14">FAD pyrophosphorylase</fullName>
        </alternativeName>
        <alternativeName>
            <fullName evidence="14">FAD synthase</fullName>
        </alternativeName>
    </domain>
</protein>
<dbReference type="Pfam" id="PF06574">
    <property type="entry name" value="FAD_syn"/>
    <property type="match status" value="1"/>
</dbReference>
<dbReference type="InterPro" id="IPR014729">
    <property type="entry name" value="Rossmann-like_a/b/a_fold"/>
</dbReference>
<keyword evidence="3 14" id="KW-0285">Flavoprotein</keyword>
<dbReference type="GO" id="GO:0009398">
    <property type="term" value="P:FMN biosynthetic process"/>
    <property type="evidence" value="ECO:0007669"/>
    <property type="project" value="UniProtKB-UniRule"/>
</dbReference>
<evidence type="ECO:0000256" key="14">
    <source>
        <dbReference type="PIRNR" id="PIRNR004491"/>
    </source>
</evidence>
<dbReference type="NCBIfam" id="TIGR00125">
    <property type="entry name" value="cyt_tran_rel"/>
    <property type="match status" value="1"/>
</dbReference>
<evidence type="ECO:0000256" key="13">
    <source>
        <dbReference type="ARBA" id="ARBA00049494"/>
    </source>
</evidence>
<dbReference type="PIRSF" id="PIRSF004491">
    <property type="entry name" value="FAD_Synth"/>
    <property type="match status" value="1"/>
</dbReference>
<dbReference type="Proteomes" id="UP000294854">
    <property type="component" value="Unassembled WGS sequence"/>
</dbReference>
<dbReference type="InterPro" id="IPR002606">
    <property type="entry name" value="Riboflavin_kinase_bac"/>
</dbReference>
<evidence type="ECO:0000256" key="3">
    <source>
        <dbReference type="ARBA" id="ARBA00022630"/>
    </source>
</evidence>
<dbReference type="InterPro" id="IPR015864">
    <property type="entry name" value="FAD_synthase"/>
</dbReference>
<dbReference type="GO" id="GO:0003919">
    <property type="term" value="F:FMN adenylyltransferase activity"/>
    <property type="evidence" value="ECO:0007669"/>
    <property type="project" value="UniProtKB-UniRule"/>
</dbReference>
<dbReference type="AlphaFoldDB" id="A0A4R5NNJ1"/>
<dbReference type="GO" id="GO:0009231">
    <property type="term" value="P:riboflavin biosynthetic process"/>
    <property type="evidence" value="ECO:0007669"/>
    <property type="project" value="InterPro"/>
</dbReference>
<keyword evidence="10 14" id="KW-0067">ATP-binding</keyword>
<dbReference type="EMBL" id="PUFO01000045">
    <property type="protein sequence ID" value="TDG78037.1"/>
    <property type="molecule type" value="Genomic_DNA"/>
</dbReference>
<evidence type="ECO:0000256" key="7">
    <source>
        <dbReference type="ARBA" id="ARBA00022741"/>
    </source>
</evidence>
<reference evidence="16 17" key="1">
    <citation type="journal article" date="2019" name="Appl. Microbiol. Biotechnol.">
        <title>Uncovering carbohydrate metabolism through a genotype-phenotype association study of 56 lactic acid bacteria genomes.</title>
        <authorList>
            <person name="Buron-Moles G."/>
            <person name="Chailyan A."/>
            <person name="Dolejs I."/>
            <person name="Forster J."/>
            <person name="Miks M.H."/>
        </authorList>
    </citation>
    <scope>NUCLEOTIDE SEQUENCE [LARGE SCALE GENOMIC DNA]</scope>
    <source>
        <strain evidence="16 17">ATCC 49373</strain>
    </source>
</reference>
<dbReference type="InterPro" id="IPR023465">
    <property type="entry name" value="Riboflavin_kinase_dom_sf"/>
</dbReference>